<keyword evidence="3 12" id="KW-0436">Ligase</keyword>
<reference evidence="12 13" key="1">
    <citation type="submission" date="2018-09" db="EMBL/GenBank/DDBJ databases">
        <authorList>
            <consortium name="Pathogen Informatics"/>
        </authorList>
    </citation>
    <scope>NUCLEOTIDE SEQUENCE [LARGE SCALE GENOMIC DNA]</scope>
    <source>
        <strain evidence="12 13">OH-22767</strain>
    </source>
</reference>
<dbReference type="GO" id="GO:0009432">
    <property type="term" value="P:SOS response"/>
    <property type="evidence" value="ECO:0007669"/>
    <property type="project" value="TreeGrafter"/>
</dbReference>
<sequence>MKLIILSRSEFIYSTARLLEEAEYRNHDVEVIDPLQCKMVMRKNNPQILVYGEKLEKVDAVLPRIGSTITHYGSAVIRQFEMMNTFTTLGSNALLRSRDKLRTMQLLSREGIDFPRTFYYSSEAGIETEEILELIGGYPIVVKVLEGTQGLGVMLLDSKMAAVSVLEALHSLKAKFLIQEYIKEAKGSDIRIIVAGNKVIATMKREGKEGDFRSNIHRGGMGSQVALSYKEETQALRACRALGLQIAGVDLIRSSRGPLILEVNSSPGLEGIEAATGRNIAEEMIQFIEYQVSKENYRKNKYKG</sequence>
<protein>
    <submittedName>
        <fullName evidence="12">Alpha-aminoadipate--lysW ligase lysX</fullName>
        <ecNumber evidence="12">6.3.2.-</ecNumber>
    </submittedName>
</protein>
<dbReference type="PROSITE" id="PS50975">
    <property type="entry name" value="ATP_GRASP"/>
    <property type="match status" value="1"/>
</dbReference>
<evidence type="ECO:0000256" key="2">
    <source>
        <dbReference type="ARBA" id="ARBA00001946"/>
    </source>
</evidence>
<dbReference type="PANTHER" id="PTHR21621">
    <property type="entry name" value="RIBOSOMAL PROTEIN S6 MODIFICATION PROTEIN"/>
    <property type="match status" value="1"/>
</dbReference>
<dbReference type="GO" id="GO:0046872">
    <property type="term" value="F:metal ion binding"/>
    <property type="evidence" value="ECO:0007669"/>
    <property type="project" value="UniProtKB-KW"/>
</dbReference>
<keyword evidence="5 10" id="KW-0547">Nucleotide-binding</keyword>
<evidence type="ECO:0000256" key="10">
    <source>
        <dbReference type="PROSITE-ProRule" id="PRU00409"/>
    </source>
</evidence>
<evidence type="ECO:0000256" key="8">
    <source>
        <dbReference type="ARBA" id="ARBA00022917"/>
    </source>
</evidence>
<dbReference type="EC" id="6.3.2.-" evidence="12"/>
<keyword evidence="4" id="KW-0479">Metal-binding</keyword>
<dbReference type="AlphaFoldDB" id="A0A383TW49"/>
<dbReference type="OrthoDB" id="3865600at2"/>
<evidence type="ECO:0000259" key="11">
    <source>
        <dbReference type="PROSITE" id="PS50975"/>
    </source>
</evidence>
<dbReference type="PANTHER" id="PTHR21621:SF7">
    <property type="entry name" value="RIBOSOMAL PROTEIN BS6--L-GLUTAMATE LIGASE"/>
    <property type="match status" value="1"/>
</dbReference>
<dbReference type="Gene3D" id="3.30.470.20">
    <property type="entry name" value="ATP-grasp fold, B domain"/>
    <property type="match status" value="1"/>
</dbReference>
<dbReference type="GO" id="GO:0005737">
    <property type="term" value="C:cytoplasm"/>
    <property type="evidence" value="ECO:0007669"/>
    <property type="project" value="TreeGrafter"/>
</dbReference>
<evidence type="ECO:0000313" key="13">
    <source>
        <dbReference type="Proteomes" id="UP000262142"/>
    </source>
</evidence>
<feature type="domain" description="ATP-grasp" evidence="11">
    <location>
        <begin position="104"/>
        <end position="289"/>
    </location>
</feature>
<comment type="cofactor">
    <cofactor evidence="2">
        <name>Mg(2+)</name>
        <dbReference type="ChEBI" id="CHEBI:18420"/>
    </cofactor>
</comment>
<dbReference type="NCBIfam" id="NF007764">
    <property type="entry name" value="PRK10446.1"/>
    <property type="match status" value="1"/>
</dbReference>
<comment type="cofactor">
    <cofactor evidence="1">
        <name>Mn(2+)</name>
        <dbReference type="ChEBI" id="CHEBI:29035"/>
    </cofactor>
</comment>
<evidence type="ECO:0000256" key="1">
    <source>
        <dbReference type="ARBA" id="ARBA00001936"/>
    </source>
</evidence>
<accession>A0A383TW49</accession>
<dbReference type="RefSeq" id="WP_119057269.1">
    <property type="nucleotide sequence ID" value="NZ_OX579588.1"/>
</dbReference>
<gene>
    <name evidence="12" type="primary">lysX</name>
    <name evidence="12" type="ORF">SAMEA104719789_00321</name>
</gene>
<dbReference type="NCBIfam" id="TIGR00768">
    <property type="entry name" value="rimK_fam"/>
    <property type="match status" value="1"/>
</dbReference>
<evidence type="ECO:0000256" key="5">
    <source>
        <dbReference type="ARBA" id="ARBA00022741"/>
    </source>
</evidence>
<dbReference type="InterPro" id="IPR011761">
    <property type="entry name" value="ATP-grasp"/>
</dbReference>
<keyword evidence="7" id="KW-0460">Magnesium</keyword>
<organism evidence="12 13">
    <name type="scientific">Candidatus Ornithobacterium hominis</name>
    <dbReference type="NCBI Taxonomy" id="2497989"/>
    <lineage>
        <taxon>Bacteria</taxon>
        <taxon>Pseudomonadati</taxon>
        <taxon>Bacteroidota</taxon>
        <taxon>Flavobacteriia</taxon>
        <taxon>Flavobacteriales</taxon>
        <taxon>Weeksellaceae</taxon>
        <taxon>Ornithobacterium</taxon>
    </lineage>
</organism>
<evidence type="ECO:0000313" key="12">
    <source>
        <dbReference type="EMBL" id="SZD71226.1"/>
    </source>
</evidence>
<keyword evidence="13" id="KW-1185">Reference proteome</keyword>
<evidence type="ECO:0000256" key="7">
    <source>
        <dbReference type="ARBA" id="ARBA00022842"/>
    </source>
</evidence>
<dbReference type="Gene3D" id="3.40.50.20">
    <property type="match status" value="1"/>
</dbReference>
<proteinExistence type="predicted"/>
<dbReference type="InterPro" id="IPR041107">
    <property type="entry name" value="Rimk_N"/>
</dbReference>
<dbReference type="GO" id="GO:0018169">
    <property type="term" value="F:ribosomal S6-glutamic acid ligase activity"/>
    <property type="evidence" value="ECO:0007669"/>
    <property type="project" value="TreeGrafter"/>
</dbReference>
<evidence type="ECO:0000256" key="3">
    <source>
        <dbReference type="ARBA" id="ARBA00022598"/>
    </source>
</evidence>
<keyword evidence="6 10" id="KW-0067">ATP-binding</keyword>
<keyword evidence="8" id="KW-0648">Protein biosynthesis</keyword>
<dbReference type="Pfam" id="PF18030">
    <property type="entry name" value="Rimk_N"/>
    <property type="match status" value="1"/>
</dbReference>
<dbReference type="InterPro" id="IPR013651">
    <property type="entry name" value="ATP-grasp_RimK-type"/>
</dbReference>
<evidence type="ECO:0000256" key="4">
    <source>
        <dbReference type="ARBA" id="ARBA00022723"/>
    </source>
</evidence>
<dbReference type="EMBL" id="UNSC01000001">
    <property type="protein sequence ID" value="SZD71226.1"/>
    <property type="molecule type" value="Genomic_DNA"/>
</dbReference>
<dbReference type="InterPro" id="IPR013815">
    <property type="entry name" value="ATP_grasp_subdomain_1"/>
</dbReference>
<dbReference type="Gene3D" id="3.30.1490.20">
    <property type="entry name" value="ATP-grasp fold, A domain"/>
    <property type="match status" value="1"/>
</dbReference>
<dbReference type="InterPro" id="IPR004666">
    <property type="entry name" value="Rp_bS6_RimK/Lys_biosynth_LsyX"/>
</dbReference>
<keyword evidence="9" id="KW-0464">Manganese</keyword>
<evidence type="ECO:0000256" key="9">
    <source>
        <dbReference type="ARBA" id="ARBA00023211"/>
    </source>
</evidence>
<name>A0A383TW49_9FLAO</name>
<dbReference type="Proteomes" id="UP000262142">
    <property type="component" value="Unassembled WGS sequence"/>
</dbReference>
<dbReference type="GO" id="GO:0006412">
    <property type="term" value="P:translation"/>
    <property type="evidence" value="ECO:0007669"/>
    <property type="project" value="UniProtKB-KW"/>
</dbReference>
<dbReference type="SUPFAM" id="SSF56059">
    <property type="entry name" value="Glutathione synthetase ATP-binding domain-like"/>
    <property type="match status" value="1"/>
</dbReference>
<evidence type="ECO:0000256" key="6">
    <source>
        <dbReference type="ARBA" id="ARBA00022840"/>
    </source>
</evidence>
<dbReference type="Pfam" id="PF08443">
    <property type="entry name" value="RimK"/>
    <property type="match status" value="1"/>
</dbReference>
<dbReference type="GO" id="GO:0005524">
    <property type="term" value="F:ATP binding"/>
    <property type="evidence" value="ECO:0007669"/>
    <property type="project" value="UniProtKB-UniRule"/>
</dbReference>